<keyword evidence="1" id="KW-0614">Plasmid</keyword>
<reference evidence="1" key="1">
    <citation type="submission" date="2018-11" db="EMBL/GenBank/DDBJ databases">
        <authorList>
            <person name="Valcek A."/>
            <person name="Roer L."/>
            <person name="Overballe-Petersen S."/>
            <person name="Hansen F."/>
            <person name="Bortolaia V."/>
            <person name="Leekitcharoenphon P."/>
            <person name="Korsgaard H.B."/>
            <person name="Seyfarth A.M."/>
            <person name="Hendriksen R.S."/>
            <person name="Hasman H."/>
            <person name="Hammerum A.M."/>
        </authorList>
    </citation>
    <scope>NUCLEOTIDE SEQUENCE</scope>
    <source>
        <plasmid evidence="1">pESBL20150097</plasmid>
    </source>
</reference>
<sequence length="94" mass="10602">MLELRAAPAAQGVLAAVQTLREMNADNLRKVPADAPTAFIKPRWKPLVITPEGLDRKFYEICALSELKNALRSGDIWVKGSRQFRDFDDYLLPC</sequence>
<accession>A0A3S9LTY9</accession>
<dbReference type="AlphaFoldDB" id="A0A3S9LTY9"/>
<proteinExistence type="predicted"/>
<protein>
    <submittedName>
        <fullName evidence="1">Mobile element protein</fullName>
    </submittedName>
</protein>
<organism evidence="1">
    <name type="scientific">Escherichia coli</name>
    <dbReference type="NCBI Taxonomy" id="562"/>
    <lineage>
        <taxon>Bacteria</taxon>
        <taxon>Pseudomonadati</taxon>
        <taxon>Pseudomonadota</taxon>
        <taxon>Gammaproteobacteria</taxon>
        <taxon>Enterobacterales</taxon>
        <taxon>Enterobacteriaceae</taxon>
        <taxon>Escherichia</taxon>
    </lineage>
</organism>
<geneLocation type="plasmid" evidence="1">
    <name>pESBL20150097</name>
</geneLocation>
<dbReference type="EMBL" id="MK181567">
    <property type="protein sequence ID" value="AZQ23550.1"/>
    <property type="molecule type" value="Genomic_DNA"/>
</dbReference>
<evidence type="ECO:0000313" key="1">
    <source>
        <dbReference type="EMBL" id="AZQ23550.1"/>
    </source>
</evidence>
<name>A0A3S9LTY9_ECOLX</name>